<dbReference type="PANTHER" id="PTHR14191:SF20">
    <property type="entry name" value="NA(+)_H(+) EXCHANGE REGULATORY COFACTOR NHE-RF4"/>
    <property type="match status" value="1"/>
</dbReference>
<protein>
    <submittedName>
        <fullName evidence="3">PDZ domain containing 3b</fullName>
    </submittedName>
</protein>
<dbReference type="Proteomes" id="UP000265180">
    <property type="component" value="Chromosome 14"/>
</dbReference>
<evidence type="ECO:0000256" key="1">
    <source>
        <dbReference type="ARBA" id="ARBA00022737"/>
    </source>
</evidence>
<dbReference type="Gene3D" id="2.30.42.10">
    <property type="match status" value="3"/>
</dbReference>
<dbReference type="Pfam" id="PF00595">
    <property type="entry name" value="PDZ"/>
    <property type="match status" value="3"/>
</dbReference>
<name>A0A3P9L1Q8_ORYLA</name>
<evidence type="ECO:0000313" key="4">
    <source>
        <dbReference type="Proteomes" id="UP000265180"/>
    </source>
</evidence>
<keyword evidence="1" id="KW-0677">Repeat</keyword>
<sequence length="448" mass="49202">WSKSANLSSRAQIALRFVFNPKEGIDNPAMTATDSTEQESTPRPHLYVLRREEDEGFGFDLPTGTEKHNGHVIRNVTAGGAAQRSGLNDGDRILEVNNCYVDSLLCSEVARKIRQSGQQLCLLVLDGEAYERALSQGNDLKPPRLCHISKHSDSGLGVHFAPLEGEKGRFSVNVVAGGAAEKAGVLKGDHLVWVDGAVVSHLTHSALSKMMKKCGNHITIMVIDSESEMIYRQKKIPILPAMAVPHNLPFRARKLHLSRGDEGYGFVLRLERTVSGRTYHFLRQVDRGSPAEEAGMTDGEILLEVNGESVESLTHAEIVDRVRLSGEKLSLTTISFPGLEFYTKVSLTCHTSSCFPEMIYFHPFECPPPLPLFVAESSRSILLAYSHSQPQPNITNATKKVSNTGDIQMYSLDPDSSSDEENKDVHGSVCLQAAGSLWLGQCIFYVAN</sequence>
<organism evidence="3 4">
    <name type="scientific">Oryzias latipes</name>
    <name type="common">Japanese rice fish</name>
    <name type="synonym">Japanese killifish</name>
    <dbReference type="NCBI Taxonomy" id="8090"/>
    <lineage>
        <taxon>Eukaryota</taxon>
        <taxon>Metazoa</taxon>
        <taxon>Chordata</taxon>
        <taxon>Craniata</taxon>
        <taxon>Vertebrata</taxon>
        <taxon>Euteleostomi</taxon>
        <taxon>Actinopterygii</taxon>
        <taxon>Neopterygii</taxon>
        <taxon>Teleostei</taxon>
        <taxon>Neoteleostei</taxon>
        <taxon>Acanthomorphata</taxon>
        <taxon>Ovalentaria</taxon>
        <taxon>Atherinomorphae</taxon>
        <taxon>Beloniformes</taxon>
        <taxon>Adrianichthyidae</taxon>
        <taxon>Oryziinae</taxon>
        <taxon>Oryzias</taxon>
    </lineage>
</organism>
<dbReference type="SMART" id="SM00228">
    <property type="entry name" value="PDZ"/>
    <property type="match status" value="3"/>
</dbReference>
<proteinExistence type="predicted"/>
<dbReference type="AlphaFoldDB" id="A0A3P9L1Q8"/>
<feature type="domain" description="PDZ" evidence="2">
    <location>
        <begin position="254"/>
        <end position="337"/>
    </location>
</feature>
<dbReference type="InterPro" id="IPR036034">
    <property type="entry name" value="PDZ_sf"/>
</dbReference>
<dbReference type="InterPro" id="IPR051067">
    <property type="entry name" value="NHER"/>
</dbReference>
<feature type="domain" description="PDZ" evidence="2">
    <location>
        <begin position="46"/>
        <end position="128"/>
    </location>
</feature>
<accession>A0A3P9L1Q8</accession>
<dbReference type="PROSITE" id="PS50106">
    <property type="entry name" value="PDZ"/>
    <property type="match status" value="3"/>
</dbReference>
<dbReference type="PANTHER" id="PTHR14191">
    <property type="entry name" value="PDZ DOMAIN CONTAINING PROTEIN"/>
    <property type="match status" value="1"/>
</dbReference>
<evidence type="ECO:0000259" key="2">
    <source>
        <dbReference type="PROSITE" id="PS50106"/>
    </source>
</evidence>
<dbReference type="InterPro" id="IPR001478">
    <property type="entry name" value="PDZ"/>
</dbReference>
<reference evidence="3 4" key="2">
    <citation type="submission" date="2017-04" db="EMBL/GenBank/DDBJ databases">
        <title>CpG methylation of centromeres and impact of large insertions on vertebrate speciation.</title>
        <authorList>
            <person name="Ichikawa K."/>
            <person name="Yoshimura J."/>
            <person name="Morishita S."/>
        </authorList>
    </citation>
    <scope>NUCLEOTIDE SEQUENCE</scope>
    <source>
        <strain evidence="3 4">HNI</strain>
    </source>
</reference>
<reference evidence="3" key="3">
    <citation type="submission" date="2025-08" db="UniProtKB">
        <authorList>
            <consortium name="Ensembl"/>
        </authorList>
    </citation>
    <scope>IDENTIFICATION</scope>
    <source>
        <strain evidence="3">HNI</strain>
    </source>
</reference>
<feature type="domain" description="PDZ" evidence="2">
    <location>
        <begin position="145"/>
        <end position="226"/>
    </location>
</feature>
<dbReference type="Ensembl" id="ENSORLT00020022457.1">
    <property type="protein sequence ID" value="ENSORLP00020014645.1"/>
    <property type="gene ID" value="ENSORLG00020015670.1"/>
</dbReference>
<dbReference type="CDD" id="cd06768">
    <property type="entry name" value="PDZ_NHERF-like"/>
    <property type="match status" value="3"/>
</dbReference>
<evidence type="ECO:0000313" key="3">
    <source>
        <dbReference type="Ensembl" id="ENSORLP00020014645.1"/>
    </source>
</evidence>
<dbReference type="SUPFAM" id="SSF50156">
    <property type="entry name" value="PDZ domain-like"/>
    <property type="match status" value="3"/>
</dbReference>
<reference evidence="3" key="4">
    <citation type="submission" date="2025-09" db="UniProtKB">
        <authorList>
            <consortium name="Ensembl"/>
        </authorList>
    </citation>
    <scope>IDENTIFICATION</scope>
    <source>
        <strain evidence="3">HNI</strain>
    </source>
</reference>
<reference key="1">
    <citation type="journal article" date="2007" name="Nature">
        <title>The medaka draft genome and insights into vertebrate genome evolution.</title>
        <authorList>
            <person name="Kasahara M."/>
            <person name="Naruse K."/>
            <person name="Sasaki S."/>
            <person name="Nakatani Y."/>
            <person name="Qu W."/>
            <person name="Ahsan B."/>
            <person name="Yamada T."/>
            <person name="Nagayasu Y."/>
            <person name="Doi K."/>
            <person name="Kasai Y."/>
            <person name="Jindo T."/>
            <person name="Kobayashi D."/>
            <person name="Shimada A."/>
            <person name="Toyoda A."/>
            <person name="Kuroki Y."/>
            <person name="Fujiyama A."/>
            <person name="Sasaki T."/>
            <person name="Shimizu A."/>
            <person name="Asakawa S."/>
            <person name="Shimizu N."/>
            <person name="Hashimoto S."/>
            <person name="Yang J."/>
            <person name="Lee Y."/>
            <person name="Matsushima K."/>
            <person name="Sugano S."/>
            <person name="Sakaizumi M."/>
            <person name="Narita T."/>
            <person name="Ohishi K."/>
            <person name="Haga S."/>
            <person name="Ohta F."/>
            <person name="Nomoto H."/>
            <person name="Nogata K."/>
            <person name="Morishita T."/>
            <person name="Endo T."/>
            <person name="Shin-I T."/>
            <person name="Takeda H."/>
            <person name="Morishita S."/>
            <person name="Kohara Y."/>
        </authorList>
    </citation>
    <scope>NUCLEOTIDE SEQUENCE [LARGE SCALE GENOMIC DNA]</scope>
    <source>
        <strain>Hd-rR</strain>
    </source>
</reference>